<reference evidence="2 3" key="1">
    <citation type="submission" date="2019-03" db="EMBL/GenBank/DDBJ databases">
        <title>First draft genome of Liparis tanakae, snailfish: a comprehensive survey of snailfish specific genes.</title>
        <authorList>
            <person name="Kim W."/>
            <person name="Song I."/>
            <person name="Jeong J.-H."/>
            <person name="Kim D."/>
            <person name="Kim S."/>
            <person name="Ryu S."/>
            <person name="Song J.Y."/>
            <person name="Lee S.K."/>
        </authorList>
    </citation>
    <scope>NUCLEOTIDE SEQUENCE [LARGE SCALE GENOMIC DNA]</scope>
    <source>
        <tissue evidence="2">Muscle</tissue>
    </source>
</reference>
<feature type="region of interest" description="Disordered" evidence="1">
    <location>
        <begin position="16"/>
        <end position="35"/>
    </location>
</feature>
<accession>A0A4Z2I3H1</accession>
<evidence type="ECO:0000256" key="1">
    <source>
        <dbReference type="SAM" id="MobiDB-lite"/>
    </source>
</evidence>
<evidence type="ECO:0000313" key="3">
    <source>
        <dbReference type="Proteomes" id="UP000314294"/>
    </source>
</evidence>
<dbReference type="EMBL" id="SRLO01000136">
    <property type="protein sequence ID" value="TNN72488.1"/>
    <property type="molecule type" value="Genomic_DNA"/>
</dbReference>
<dbReference type="Proteomes" id="UP000314294">
    <property type="component" value="Unassembled WGS sequence"/>
</dbReference>
<organism evidence="2 3">
    <name type="scientific">Liparis tanakae</name>
    <name type="common">Tanaka's snailfish</name>
    <dbReference type="NCBI Taxonomy" id="230148"/>
    <lineage>
        <taxon>Eukaryota</taxon>
        <taxon>Metazoa</taxon>
        <taxon>Chordata</taxon>
        <taxon>Craniata</taxon>
        <taxon>Vertebrata</taxon>
        <taxon>Euteleostomi</taxon>
        <taxon>Actinopterygii</taxon>
        <taxon>Neopterygii</taxon>
        <taxon>Teleostei</taxon>
        <taxon>Neoteleostei</taxon>
        <taxon>Acanthomorphata</taxon>
        <taxon>Eupercaria</taxon>
        <taxon>Perciformes</taxon>
        <taxon>Cottioidei</taxon>
        <taxon>Cottales</taxon>
        <taxon>Liparidae</taxon>
        <taxon>Liparis</taxon>
    </lineage>
</organism>
<dbReference type="AlphaFoldDB" id="A0A4Z2I3H1"/>
<gene>
    <name evidence="2" type="ORF">EYF80_017264</name>
</gene>
<name>A0A4Z2I3H1_9TELE</name>
<comment type="caution">
    <text evidence="2">The sequence shown here is derived from an EMBL/GenBank/DDBJ whole genome shotgun (WGS) entry which is preliminary data.</text>
</comment>
<sequence>MSLKAKSSEHVILKHVNKGPPLSHSGQDQPPVGGGPLVQTCLWLPHLCKQERPEQPASAQC</sequence>
<evidence type="ECO:0000313" key="2">
    <source>
        <dbReference type="EMBL" id="TNN72488.1"/>
    </source>
</evidence>
<proteinExistence type="predicted"/>
<keyword evidence="3" id="KW-1185">Reference proteome</keyword>
<protein>
    <submittedName>
        <fullName evidence="2">Uncharacterized protein</fullName>
    </submittedName>
</protein>